<protein>
    <submittedName>
        <fullName evidence="3">SDR family oxidoreductase</fullName>
    </submittedName>
</protein>
<evidence type="ECO:0000256" key="1">
    <source>
        <dbReference type="ARBA" id="ARBA00023002"/>
    </source>
</evidence>
<evidence type="ECO:0000256" key="2">
    <source>
        <dbReference type="RuleBase" id="RU000363"/>
    </source>
</evidence>
<dbReference type="PANTHER" id="PTHR43157:SF31">
    <property type="entry name" value="PHOSPHATIDYLINOSITOL-GLYCAN BIOSYNTHESIS CLASS F PROTEIN"/>
    <property type="match status" value="1"/>
</dbReference>
<dbReference type="NCBIfam" id="NF004846">
    <property type="entry name" value="PRK06197.1"/>
    <property type="match status" value="1"/>
</dbReference>
<organism evidence="3 4">
    <name type="scientific">Belnapia arida</name>
    <dbReference type="NCBI Taxonomy" id="2804533"/>
    <lineage>
        <taxon>Bacteria</taxon>
        <taxon>Pseudomonadati</taxon>
        <taxon>Pseudomonadota</taxon>
        <taxon>Alphaproteobacteria</taxon>
        <taxon>Acetobacterales</taxon>
        <taxon>Roseomonadaceae</taxon>
        <taxon>Belnapia</taxon>
    </lineage>
</organism>
<evidence type="ECO:0000313" key="3">
    <source>
        <dbReference type="EMBL" id="MBL6081701.1"/>
    </source>
</evidence>
<dbReference type="PRINTS" id="PR00080">
    <property type="entry name" value="SDRFAMILY"/>
</dbReference>
<dbReference type="EMBL" id="JAETWB010000034">
    <property type="protein sequence ID" value="MBL6081701.1"/>
    <property type="molecule type" value="Genomic_DNA"/>
</dbReference>
<dbReference type="SUPFAM" id="SSF51735">
    <property type="entry name" value="NAD(P)-binding Rossmann-fold domains"/>
    <property type="match status" value="1"/>
</dbReference>
<dbReference type="PANTHER" id="PTHR43157">
    <property type="entry name" value="PHOSPHATIDYLINOSITOL-GLYCAN BIOSYNTHESIS CLASS F PROTEIN-RELATED"/>
    <property type="match status" value="1"/>
</dbReference>
<dbReference type="Proteomes" id="UP000660885">
    <property type="component" value="Unassembled WGS sequence"/>
</dbReference>
<keyword evidence="1" id="KW-0560">Oxidoreductase</keyword>
<gene>
    <name evidence="3" type="ORF">JMJ56_27340</name>
</gene>
<dbReference type="InterPro" id="IPR002347">
    <property type="entry name" value="SDR_fam"/>
</dbReference>
<name>A0ABS1UEK5_9PROT</name>
<dbReference type="Gene3D" id="3.40.50.720">
    <property type="entry name" value="NAD(P)-binding Rossmann-like Domain"/>
    <property type="match status" value="1"/>
</dbReference>
<evidence type="ECO:0000313" key="4">
    <source>
        <dbReference type="Proteomes" id="UP000660885"/>
    </source>
</evidence>
<reference evidence="3 4" key="1">
    <citation type="submission" date="2021-01" db="EMBL/GenBank/DDBJ databases">
        <title>Belnapia mucosa sp. nov. and Belnapia arida sp. nov., isolated from the Tabernas Desert (Almeria, Spain).</title>
        <authorList>
            <person name="Molina-Menor E."/>
            <person name="Vidal-Verdu A."/>
            <person name="Calonge A."/>
            <person name="Satari L."/>
            <person name="Pereto J."/>
            <person name="Porcar M."/>
        </authorList>
    </citation>
    <scope>NUCLEOTIDE SEQUENCE [LARGE SCALE GENOMIC DNA]</scope>
    <source>
        <strain evidence="3 4">T18</strain>
    </source>
</reference>
<dbReference type="Pfam" id="PF00106">
    <property type="entry name" value="adh_short"/>
    <property type="match status" value="1"/>
</dbReference>
<sequence>MARWTVANIPSQSGRSAVVTGTGGLGYEIALGLARAECAVIIAGRNPEKGRNATARIRREVPSATIEFEVLDLASIRSIDAFGAKLRQQRGCLDLLVNNAGVMVPPERQATEDGFELQFGTNYLGHFALTQQLLPVLTRGKGSRVVTVSSIAARGGSIDFHNLNAERAYQARKTYAQSKLACLMFALELQRRSDLGGWGIASIAAHPGVSRTDLLLNAPGRFSLERISRTLLPFAFQPAAQGALPVLYAATASDAKGGAYYGPAGMSETRGYPADAKIPAAALNEADATRLWDISEMLVAKQRWQSHRVPGPHPHGH</sequence>
<dbReference type="PRINTS" id="PR00081">
    <property type="entry name" value="GDHRDH"/>
</dbReference>
<dbReference type="InterPro" id="IPR036291">
    <property type="entry name" value="NAD(P)-bd_dom_sf"/>
</dbReference>
<keyword evidence="4" id="KW-1185">Reference proteome</keyword>
<accession>A0ABS1UEK5</accession>
<dbReference type="RefSeq" id="WP_202834917.1">
    <property type="nucleotide sequence ID" value="NZ_JAETWB010000034.1"/>
</dbReference>
<comment type="caution">
    <text evidence="3">The sequence shown here is derived from an EMBL/GenBank/DDBJ whole genome shotgun (WGS) entry which is preliminary data.</text>
</comment>
<proteinExistence type="inferred from homology"/>
<comment type="similarity">
    <text evidence="2">Belongs to the short-chain dehydrogenases/reductases (SDR) family.</text>
</comment>
<dbReference type="CDD" id="cd05327">
    <property type="entry name" value="retinol-DH_like_SDR_c_like"/>
    <property type="match status" value="1"/>
</dbReference>
<dbReference type="NCBIfam" id="NF004513">
    <property type="entry name" value="PRK05854.1"/>
    <property type="match status" value="1"/>
</dbReference>